<dbReference type="AlphaFoldDB" id="A0A9P7E0Y8"/>
<keyword evidence="3" id="KW-1185">Reference proteome</keyword>
<protein>
    <submittedName>
        <fullName evidence="2">Uncharacterized protein</fullName>
    </submittedName>
</protein>
<proteinExistence type="predicted"/>
<comment type="caution">
    <text evidence="2">The sequence shown here is derived from an EMBL/GenBank/DDBJ whole genome shotgun (WGS) entry which is preliminary data.</text>
</comment>
<accession>A0A9P7E0Y8</accession>
<feature type="transmembrane region" description="Helical" evidence="1">
    <location>
        <begin position="42"/>
        <end position="63"/>
    </location>
</feature>
<sequence length="152" mass="17582">MQAKVSDPSRPGQSQIPMCSNLVSRPRVLSDGMRRAYSLPGYFLFPFTSFTLVFYKRLVFLLSLEHSHIVQGSLSSSNIPLSLTFRFSYALLMTHFSLYSCIRCRIQRVSIPQKQTSFNRLNNSNIPFNEFLSTCFERIPHRTHAHQPYKIS</sequence>
<dbReference type="Proteomes" id="UP000807769">
    <property type="component" value="Unassembled WGS sequence"/>
</dbReference>
<gene>
    <name evidence="2" type="ORF">BJ212DRAFT_714761</name>
</gene>
<keyword evidence="1" id="KW-0472">Membrane</keyword>
<evidence type="ECO:0000313" key="3">
    <source>
        <dbReference type="Proteomes" id="UP000807769"/>
    </source>
</evidence>
<evidence type="ECO:0000313" key="2">
    <source>
        <dbReference type="EMBL" id="KAG1807971.1"/>
    </source>
</evidence>
<dbReference type="GeneID" id="64637914"/>
<dbReference type="RefSeq" id="XP_041188356.1">
    <property type="nucleotide sequence ID" value="XM_041343898.1"/>
</dbReference>
<keyword evidence="1" id="KW-1133">Transmembrane helix</keyword>
<organism evidence="2 3">
    <name type="scientific">Suillus subaureus</name>
    <dbReference type="NCBI Taxonomy" id="48587"/>
    <lineage>
        <taxon>Eukaryota</taxon>
        <taxon>Fungi</taxon>
        <taxon>Dikarya</taxon>
        <taxon>Basidiomycota</taxon>
        <taxon>Agaricomycotina</taxon>
        <taxon>Agaricomycetes</taxon>
        <taxon>Agaricomycetidae</taxon>
        <taxon>Boletales</taxon>
        <taxon>Suillineae</taxon>
        <taxon>Suillaceae</taxon>
        <taxon>Suillus</taxon>
    </lineage>
</organism>
<feature type="transmembrane region" description="Helical" evidence="1">
    <location>
        <begin position="83"/>
        <end position="102"/>
    </location>
</feature>
<name>A0A9P7E0Y8_9AGAM</name>
<evidence type="ECO:0000256" key="1">
    <source>
        <dbReference type="SAM" id="Phobius"/>
    </source>
</evidence>
<dbReference type="EMBL" id="JABBWG010000040">
    <property type="protein sequence ID" value="KAG1807971.1"/>
    <property type="molecule type" value="Genomic_DNA"/>
</dbReference>
<reference evidence="2" key="1">
    <citation type="journal article" date="2020" name="New Phytol.">
        <title>Comparative genomics reveals dynamic genome evolution in host specialist ectomycorrhizal fungi.</title>
        <authorList>
            <person name="Lofgren L.A."/>
            <person name="Nguyen N.H."/>
            <person name="Vilgalys R."/>
            <person name="Ruytinx J."/>
            <person name="Liao H.L."/>
            <person name="Branco S."/>
            <person name="Kuo A."/>
            <person name="LaButti K."/>
            <person name="Lipzen A."/>
            <person name="Andreopoulos W."/>
            <person name="Pangilinan J."/>
            <person name="Riley R."/>
            <person name="Hundley H."/>
            <person name="Na H."/>
            <person name="Barry K."/>
            <person name="Grigoriev I.V."/>
            <person name="Stajich J.E."/>
            <person name="Kennedy P.G."/>
        </authorList>
    </citation>
    <scope>NUCLEOTIDE SEQUENCE</scope>
    <source>
        <strain evidence="2">MN1</strain>
    </source>
</reference>
<keyword evidence="1" id="KW-0812">Transmembrane</keyword>